<dbReference type="OrthoDB" id="192608at2759"/>
<dbReference type="PANTHER" id="PTHR21663:SF0">
    <property type="entry name" value="HEAT REPEAT-CONTAINING PROTEIN 5B"/>
    <property type="match status" value="1"/>
</dbReference>
<feature type="repeat" description="HEAT" evidence="2">
    <location>
        <begin position="1023"/>
        <end position="1061"/>
    </location>
</feature>
<dbReference type="EMBL" id="KZ301974">
    <property type="protein sequence ID" value="PFH53326.1"/>
    <property type="molecule type" value="Genomic_DNA"/>
</dbReference>
<dbReference type="InterPro" id="IPR057981">
    <property type="entry name" value="TPR_LAA1-like_C"/>
</dbReference>
<evidence type="ECO:0000256" key="3">
    <source>
        <dbReference type="SAM" id="MobiDB-lite"/>
    </source>
</evidence>
<dbReference type="Gene3D" id="1.25.10.10">
    <property type="entry name" value="Leucine-rich Repeat Variant"/>
    <property type="match status" value="4"/>
</dbReference>
<feature type="region of interest" description="Disordered" evidence="3">
    <location>
        <begin position="1340"/>
        <end position="1368"/>
    </location>
</feature>
<evidence type="ECO:0000259" key="4">
    <source>
        <dbReference type="Pfam" id="PF25808"/>
    </source>
</evidence>
<dbReference type="Proteomes" id="UP000242287">
    <property type="component" value="Unassembled WGS sequence"/>
</dbReference>
<dbReference type="InterPro" id="IPR016024">
    <property type="entry name" value="ARM-type_fold"/>
</dbReference>
<dbReference type="InterPro" id="IPR021133">
    <property type="entry name" value="HEAT_type_2"/>
</dbReference>
<dbReference type="InterPro" id="IPR040108">
    <property type="entry name" value="Laa1/Sip1/HEATR5"/>
</dbReference>
<sequence length="2122" mass="228031">MAPEQVILEDIQESELTPENGEVYLFQYLSSLEKNLANVSLDILKTKQGDIEQTLIKVVTALSPYPLPGRALRNLVGRCLVTLYTRGETRSLFDTLQVFMKIVSDYKNQDKELKRIAAFSCVGDLMGVFGSQFMSFMAEIVIITMKTVKSSQSPLLRYTALNTLHKALITAKRAVTDSANKDIMKQTRSLLTDKSLPVQRAAAQVLIAMFPSDSPPTHADVESILAQCIRSLDSSDQLTRTAHAQLVGHLLASTQAERQISIPSTSTSTGPKQKGPSGGSNKRDKDKDGNLIGEDEGTLTPGTPAHQGVPVEATRPLLPPSEMLSHLSMYFNKSNTSRKTKIGLFDFYVAVLTKLGADWVEVNYALLVTHFMSEIVSHHGSLSGQGFSSVAGGSTKRYEKLLACKLVSIILRDVVGVRMLSEQGQIQAIRELSMAYLKRWPAMLGSSAGAPGSVVLNVALKEVAGLIGQLGNLPGTIQDTLGEPLITLLSHPSHSVRISAAWALRCFCASTPLRLPKAVLNVVELLQRDLNLLSSPSTSHHQASTLPPPPSRALGHAHALAALVSLIPSRPLYMSYDISAKVLDLAVQLLKRAGEHSLETAWVEVEVAWTAISALLCLGPGFVRPQLAQLLVLWRNALPKPTGRDLAGGSGLGSGAGSNSSFGNPVSANNRSPIEWAFLLHVRECALGAVLCFLRHNASVLVTLDVARRISSVLGNALQFANNFQGLNIEDPLELSTLNSSTASSAAGSGSSTSAVLESGYPSGHSLTLRAREALLRRRVFQCFSALGVNRIADATQTALLQSTVVLFGSMEGYAGSQVQAAIASSSGSFSNLWASADGYAYGAVAGGKPGEVVEGGFGIVDGINLDGVGVLANDTEESSEEGEDILNRDTVEVAINSLLRKPVLGACEHDSLVLYQQQSKTTDGRLYHLIEPPPPTTAVVDAAVELFAQLLPMQDVTTTTKTISTLLESVRSQKLDRNVGRKAAVFVNAVVALVLALRNAMGSSHAKQAKDALGNAQVTTLLSPFFMDALIDGDPVLRMASSEAIGRLASLSNTSFLTTEIKDLVDQVVSNRDPYGRAGCALAFGAIYSYVGGLAAGPLLKTTVNVLMSLSNDPHPVVHFWALRSLATVINAASLAYAPFVSSTLGMLLKIYMLDSHEREGGTVSNANLSGDCPAYPVVCQIIDAVTTVLGPDMHESPRTRNLVLNMIKEFSLEDDEGARVEAIKCIQHFLMFAPEYVDIPALVKQFRLYLGSSRRPPKLASINALYQLVQKDALAMSKLGGDRLVEDLFAMLDDDASVQGVRNVISSWLQQTVIHNPSAWIDLCQRIMARSNASQQVTEAASNQNLRDDEGESLNSRSGNAAGSMKNPDGIVHLTSRWRTQLFALQCLHSICSIVADSGRKEHIDPVYARNIGLPVSSLLVSRVPDLIKMAFTASTAYVTEIRLEGLVVLKDVIKVFATTPDPAYDDALLLEQHQAPITAALTPAFSSDSTPEILASAVDACAAFVGCGVVKDVNRMGRILKLLTTALEQSKVSGMVSLGEAGEMSPNASAMLRITTLSAWAQLQVASAQQAYLQDVIKPYSASLAPLWIAALRDYASIRVDSDFTQESSNAAIDTSYSSLGREVLLPYYADAWSVILSAVAYAMETSDPFILAAMDGQESKRNGVILETNRRREEPTVFFYIVFGLVFEALTTSSSESSSSSLHQSVLISALRALKSLVRPEYAGNALTESTIFEELMSQCYRLALTEFASVQSYLLEMFASLATTHRSSFVDPASPNSPATHCLRISAHTIKHSSSFSKGPVIPGDIQDRIKMLNTAFTAVIKVMSILRASQREDVRGVAIMLYIDLLKDESSDIDLVGPTLPSLKALLEFPTTSQEDRAMYVRVVHGLLSACLLNVDEMRGRQGVISTKKVKNNMLAAVLILTVIPSWASIGRPVIEYCCFQISQKLLEADDPVALTAAHCSKTLIVASSGGSSVLRECTRQLLPGLIEFIAGMVPSVNDGTISEAHIAAIGEVHKAFASFFSSVPGDQRIRALAILLPTLSLLLSGTHSASEPVRTQTVVQLLSYATAAPAAFKDATRKLDQSIQELLELSIRRAVGGTVTGNSATTKPQISLRSF</sequence>
<evidence type="ECO:0000256" key="2">
    <source>
        <dbReference type="PROSITE-ProRule" id="PRU00103"/>
    </source>
</evidence>
<dbReference type="GO" id="GO:0042147">
    <property type="term" value="P:retrograde transport, endosome to Golgi"/>
    <property type="evidence" value="ECO:0007669"/>
    <property type="project" value="TreeGrafter"/>
</dbReference>
<gene>
    <name evidence="5" type="ORF">AMATHDRAFT_55203</name>
</gene>
<accession>A0A2A9NZ49</accession>
<feature type="domain" description="LAA1-like C-terminal TPR repeats" evidence="4">
    <location>
        <begin position="1938"/>
        <end position="2108"/>
    </location>
</feature>
<dbReference type="GO" id="GO:0005829">
    <property type="term" value="C:cytosol"/>
    <property type="evidence" value="ECO:0007669"/>
    <property type="project" value="GOC"/>
</dbReference>
<comment type="similarity">
    <text evidence="1">Belongs to the HEATR5 family.</text>
</comment>
<dbReference type="InterPro" id="IPR011989">
    <property type="entry name" value="ARM-like"/>
</dbReference>
<dbReference type="STRING" id="703135.A0A2A9NZ49"/>
<protein>
    <recommendedName>
        <fullName evidence="4">LAA1-like C-terminal TPR repeats domain-containing protein</fullName>
    </recommendedName>
</protein>
<dbReference type="GO" id="GO:0030139">
    <property type="term" value="C:endocytic vesicle"/>
    <property type="evidence" value="ECO:0007669"/>
    <property type="project" value="TreeGrafter"/>
</dbReference>
<evidence type="ECO:0000313" key="6">
    <source>
        <dbReference type="Proteomes" id="UP000242287"/>
    </source>
</evidence>
<evidence type="ECO:0000256" key="1">
    <source>
        <dbReference type="ARBA" id="ARBA00008304"/>
    </source>
</evidence>
<dbReference type="InterPro" id="IPR046837">
    <property type="entry name" value="Laa1/Sip1/HEATR5-like_HEAT"/>
</dbReference>
<name>A0A2A9NZ49_9AGAR</name>
<dbReference type="GO" id="GO:0006897">
    <property type="term" value="P:endocytosis"/>
    <property type="evidence" value="ECO:0007669"/>
    <property type="project" value="TreeGrafter"/>
</dbReference>
<reference evidence="5 6" key="1">
    <citation type="submission" date="2014-02" db="EMBL/GenBank/DDBJ databases">
        <title>Transposable element dynamics among asymbiotic and ectomycorrhizal Amanita fungi.</title>
        <authorList>
            <consortium name="DOE Joint Genome Institute"/>
            <person name="Hess J."/>
            <person name="Skrede I."/>
            <person name="Wolfe B."/>
            <person name="LaButti K."/>
            <person name="Ohm R.A."/>
            <person name="Grigoriev I.V."/>
            <person name="Pringle A."/>
        </authorList>
    </citation>
    <scope>NUCLEOTIDE SEQUENCE [LARGE SCALE GENOMIC DNA]</scope>
    <source>
        <strain evidence="5 6">SKay4041</strain>
    </source>
</reference>
<dbReference type="GO" id="GO:0005794">
    <property type="term" value="C:Golgi apparatus"/>
    <property type="evidence" value="ECO:0007669"/>
    <property type="project" value="TreeGrafter"/>
</dbReference>
<keyword evidence="6" id="KW-1185">Reference proteome</keyword>
<dbReference type="GO" id="GO:0016020">
    <property type="term" value="C:membrane"/>
    <property type="evidence" value="ECO:0007669"/>
    <property type="project" value="TreeGrafter"/>
</dbReference>
<organism evidence="5 6">
    <name type="scientific">Amanita thiersii Skay4041</name>
    <dbReference type="NCBI Taxonomy" id="703135"/>
    <lineage>
        <taxon>Eukaryota</taxon>
        <taxon>Fungi</taxon>
        <taxon>Dikarya</taxon>
        <taxon>Basidiomycota</taxon>
        <taxon>Agaricomycotina</taxon>
        <taxon>Agaricomycetes</taxon>
        <taxon>Agaricomycetidae</taxon>
        <taxon>Agaricales</taxon>
        <taxon>Pluteineae</taxon>
        <taxon>Amanitaceae</taxon>
        <taxon>Amanita</taxon>
    </lineage>
</organism>
<proteinExistence type="inferred from homology"/>
<feature type="region of interest" description="Disordered" evidence="3">
    <location>
        <begin position="260"/>
        <end position="316"/>
    </location>
</feature>
<dbReference type="Pfam" id="PF25808">
    <property type="entry name" value="TPR_LAA1_C"/>
    <property type="match status" value="1"/>
</dbReference>
<evidence type="ECO:0000313" key="5">
    <source>
        <dbReference type="EMBL" id="PFH53326.1"/>
    </source>
</evidence>
<dbReference type="GO" id="GO:0008104">
    <property type="term" value="P:intracellular protein localization"/>
    <property type="evidence" value="ECO:0007669"/>
    <property type="project" value="TreeGrafter"/>
</dbReference>
<dbReference type="SUPFAM" id="SSF48371">
    <property type="entry name" value="ARM repeat"/>
    <property type="match status" value="2"/>
</dbReference>
<dbReference type="PANTHER" id="PTHR21663">
    <property type="entry name" value="HYPOTHETICAL HEAT DOMAIN-CONTAINING"/>
    <property type="match status" value="1"/>
</dbReference>
<dbReference type="PROSITE" id="PS50077">
    <property type="entry name" value="HEAT_REPEAT"/>
    <property type="match status" value="1"/>
</dbReference>
<dbReference type="Pfam" id="PF20210">
    <property type="entry name" value="Laa1_Sip1_HTR5"/>
    <property type="match status" value="1"/>
</dbReference>